<dbReference type="Proteomes" id="UP001589627">
    <property type="component" value="Unassembled WGS sequence"/>
</dbReference>
<dbReference type="Gene3D" id="1.10.357.10">
    <property type="entry name" value="Tetracycline Repressor, domain 2"/>
    <property type="match status" value="1"/>
</dbReference>
<evidence type="ECO:0000256" key="1">
    <source>
        <dbReference type="ARBA" id="ARBA00023015"/>
    </source>
</evidence>
<dbReference type="PRINTS" id="PR00455">
    <property type="entry name" value="HTHTETR"/>
</dbReference>
<dbReference type="SUPFAM" id="SSF46689">
    <property type="entry name" value="Homeodomain-like"/>
    <property type="match status" value="1"/>
</dbReference>
<evidence type="ECO:0000313" key="6">
    <source>
        <dbReference type="EMBL" id="MFB9834145.1"/>
    </source>
</evidence>
<evidence type="ECO:0000256" key="4">
    <source>
        <dbReference type="PROSITE-ProRule" id="PRU00335"/>
    </source>
</evidence>
<gene>
    <name evidence="6" type="ORF">ACFFNX_18335</name>
</gene>
<dbReference type="InterPro" id="IPR001647">
    <property type="entry name" value="HTH_TetR"/>
</dbReference>
<keyword evidence="1" id="KW-0805">Transcription regulation</keyword>
<reference evidence="6 7" key="1">
    <citation type="submission" date="2024-09" db="EMBL/GenBank/DDBJ databases">
        <authorList>
            <person name="Sun Q."/>
            <person name="Mori K."/>
        </authorList>
    </citation>
    <scope>NUCLEOTIDE SEQUENCE [LARGE SCALE GENOMIC DNA]</scope>
    <source>
        <strain evidence="6 7">TBRC 0563</strain>
    </source>
</reference>
<keyword evidence="3" id="KW-0804">Transcription</keyword>
<dbReference type="PANTHER" id="PTHR30055:SF234">
    <property type="entry name" value="HTH-TYPE TRANSCRIPTIONAL REGULATOR BETI"/>
    <property type="match status" value="1"/>
</dbReference>
<keyword evidence="7" id="KW-1185">Reference proteome</keyword>
<evidence type="ECO:0000256" key="2">
    <source>
        <dbReference type="ARBA" id="ARBA00023125"/>
    </source>
</evidence>
<comment type="caution">
    <text evidence="6">The sequence shown here is derived from an EMBL/GenBank/DDBJ whole genome shotgun (WGS) entry which is preliminary data.</text>
</comment>
<name>A0ABV5YGI0_9ACTN</name>
<evidence type="ECO:0000256" key="3">
    <source>
        <dbReference type="ARBA" id="ARBA00023163"/>
    </source>
</evidence>
<evidence type="ECO:0000259" key="5">
    <source>
        <dbReference type="PROSITE" id="PS50977"/>
    </source>
</evidence>
<protein>
    <submittedName>
        <fullName evidence="6">TetR/AcrR family transcriptional regulator</fullName>
    </submittedName>
</protein>
<dbReference type="EMBL" id="JBHLZP010000123">
    <property type="protein sequence ID" value="MFB9834145.1"/>
    <property type="molecule type" value="Genomic_DNA"/>
</dbReference>
<feature type="DNA-binding region" description="H-T-H motif" evidence="4">
    <location>
        <begin position="45"/>
        <end position="64"/>
    </location>
</feature>
<sequence length="213" mass="23384">MTEAEVGTRRRRRAYAPRMPMEQRRRQLLDAALALIVREGYAGVTVEAIAQEAGVTKPVVYGAYANLSLLLTALLDRTQSDAVTQLLAAFPPDPRRLTSKHLAGDIARAWARTVRENPQTWTPVLGAGAQTPAPVLERIEQGREVVREAIADLIGRGRDLDAATARRHLWTAHAVVAAAEHFGRVVLTRPDAITDDELAALFDDLVDGLLRRT</sequence>
<feature type="domain" description="HTH tetR-type" evidence="5">
    <location>
        <begin position="22"/>
        <end position="82"/>
    </location>
</feature>
<proteinExistence type="predicted"/>
<dbReference type="PANTHER" id="PTHR30055">
    <property type="entry name" value="HTH-TYPE TRANSCRIPTIONAL REGULATOR RUTR"/>
    <property type="match status" value="1"/>
</dbReference>
<dbReference type="Pfam" id="PF00440">
    <property type="entry name" value="TetR_N"/>
    <property type="match status" value="1"/>
</dbReference>
<dbReference type="InterPro" id="IPR050109">
    <property type="entry name" value="HTH-type_TetR-like_transc_reg"/>
</dbReference>
<dbReference type="RefSeq" id="WP_378203176.1">
    <property type="nucleotide sequence ID" value="NZ_JBHLZP010000123.1"/>
</dbReference>
<dbReference type="InterPro" id="IPR009057">
    <property type="entry name" value="Homeodomain-like_sf"/>
</dbReference>
<organism evidence="6 7">
    <name type="scientific">Actinoallomurus acaciae</name>
    <dbReference type="NCBI Taxonomy" id="502577"/>
    <lineage>
        <taxon>Bacteria</taxon>
        <taxon>Bacillati</taxon>
        <taxon>Actinomycetota</taxon>
        <taxon>Actinomycetes</taxon>
        <taxon>Streptosporangiales</taxon>
        <taxon>Thermomonosporaceae</taxon>
        <taxon>Actinoallomurus</taxon>
    </lineage>
</organism>
<evidence type="ECO:0000313" key="7">
    <source>
        <dbReference type="Proteomes" id="UP001589627"/>
    </source>
</evidence>
<keyword evidence="2 4" id="KW-0238">DNA-binding</keyword>
<dbReference type="PROSITE" id="PS50977">
    <property type="entry name" value="HTH_TETR_2"/>
    <property type="match status" value="1"/>
</dbReference>
<accession>A0ABV5YGI0</accession>